<organism evidence="1 2">
    <name type="scientific">[Candida] jaroonii</name>
    <dbReference type="NCBI Taxonomy" id="467808"/>
    <lineage>
        <taxon>Eukaryota</taxon>
        <taxon>Fungi</taxon>
        <taxon>Dikarya</taxon>
        <taxon>Ascomycota</taxon>
        <taxon>Saccharomycotina</taxon>
        <taxon>Pichiomycetes</taxon>
        <taxon>Debaryomycetaceae</taxon>
        <taxon>Yamadazyma</taxon>
    </lineage>
</organism>
<sequence>MAKRKSEVVDKPTKKPHKSLPETQFSICIPSTIISSSNAKNLQQITNIAYQISKILTIYNVPEIIILDVPSIEDRNNIIEKQSTPAVKLDKKIKFNEVVQEEELNDIISKERSDKNENNSELFANLLQYFITPPYLTKPVFKPEIIKKFTYADKFPKISTLPFMNNNEVSKNFKEGITIAKKSPGKKKKNKLKVTKYVNIGESKPFELSIEVPVNVRVTVDLINKKIVSPLTAYGTVGSKSSFGYFTRIVKTFNELFTKSAIPEGYTSSVYIDCDNYFSNNGEFSSELPTFTKENNKVLLVFGNPKDLEFSFNQDKSLDLPDFKQLFDKTLSIPTNIRIEDAVMIALTKLYNP</sequence>
<keyword evidence="2" id="KW-1185">Reference proteome</keyword>
<dbReference type="EMBL" id="CALSDN010000009">
    <property type="protein sequence ID" value="CAH6722394.1"/>
    <property type="molecule type" value="Genomic_DNA"/>
</dbReference>
<keyword evidence="1" id="KW-0489">Methyltransferase</keyword>
<keyword evidence="1" id="KW-0808">Transferase</keyword>
<dbReference type="Proteomes" id="UP001152531">
    <property type="component" value="Unassembled WGS sequence"/>
</dbReference>
<accession>A0ACA9YD51</accession>
<proteinExistence type="predicted"/>
<gene>
    <name evidence="1" type="ORF">CLIB1444_09S02608</name>
</gene>
<comment type="caution">
    <text evidence="1">The sequence shown here is derived from an EMBL/GenBank/DDBJ whole genome shotgun (WGS) entry which is preliminary data.</text>
</comment>
<reference evidence="1" key="1">
    <citation type="submission" date="2022-06" db="EMBL/GenBank/DDBJ databases">
        <authorList>
            <person name="Legras J.-L."/>
            <person name="Devillers H."/>
            <person name="Grondin C."/>
        </authorList>
    </citation>
    <scope>NUCLEOTIDE SEQUENCE</scope>
    <source>
        <strain evidence="1">CLIB 1444</strain>
    </source>
</reference>
<evidence type="ECO:0000313" key="2">
    <source>
        <dbReference type="Proteomes" id="UP001152531"/>
    </source>
</evidence>
<name>A0ACA9YD51_9ASCO</name>
<protein>
    <submittedName>
        <fullName evidence="1">Methyltransferase</fullName>
    </submittedName>
</protein>
<evidence type="ECO:0000313" key="1">
    <source>
        <dbReference type="EMBL" id="CAH6722394.1"/>
    </source>
</evidence>